<dbReference type="Pfam" id="PF01546">
    <property type="entry name" value="Peptidase_M20"/>
    <property type="match status" value="1"/>
</dbReference>
<dbReference type="GO" id="GO:0050118">
    <property type="term" value="F:N-acetyldiaminopimelate deacetylase activity"/>
    <property type="evidence" value="ECO:0007669"/>
    <property type="project" value="UniProtKB-ARBA"/>
</dbReference>
<dbReference type="InterPro" id="IPR002933">
    <property type="entry name" value="Peptidase_M20"/>
</dbReference>
<evidence type="ECO:0000313" key="4">
    <source>
        <dbReference type="EMBL" id="MCK8785419.1"/>
    </source>
</evidence>
<feature type="binding site" evidence="2">
    <location>
        <position position="175"/>
    </location>
    <ligand>
        <name>Mn(2+)</name>
        <dbReference type="ChEBI" id="CHEBI:29035"/>
        <label>2</label>
    </ligand>
</feature>
<dbReference type="RefSeq" id="WP_248667538.1">
    <property type="nucleotide sequence ID" value="NZ_JALPRX010000057.1"/>
</dbReference>
<protein>
    <submittedName>
        <fullName evidence="4">M20 family metallopeptidase</fullName>
    </submittedName>
</protein>
<dbReference type="GO" id="GO:0019877">
    <property type="term" value="P:diaminopimelate biosynthetic process"/>
    <property type="evidence" value="ECO:0007669"/>
    <property type="project" value="UniProtKB-ARBA"/>
</dbReference>
<keyword evidence="2" id="KW-0479">Metal-binding</keyword>
<dbReference type="Pfam" id="PF07687">
    <property type="entry name" value="M20_dimer"/>
    <property type="match status" value="1"/>
</dbReference>
<dbReference type="SUPFAM" id="SSF55031">
    <property type="entry name" value="Bacterial exopeptidase dimerisation domain"/>
    <property type="match status" value="1"/>
</dbReference>
<keyword evidence="5" id="KW-1185">Reference proteome</keyword>
<dbReference type="CDD" id="cd05666">
    <property type="entry name" value="M20_Acy1-like"/>
    <property type="match status" value="1"/>
</dbReference>
<comment type="cofactor">
    <cofactor evidence="2">
        <name>Mn(2+)</name>
        <dbReference type="ChEBI" id="CHEBI:29035"/>
    </cofactor>
    <text evidence="2">The Mn(2+) ion enhances activity.</text>
</comment>
<dbReference type="Proteomes" id="UP001139516">
    <property type="component" value="Unassembled WGS sequence"/>
</dbReference>
<proteinExistence type="predicted"/>
<name>A0A9X1Y755_9PROT</name>
<dbReference type="PIRSF" id="PIRSF005962">
    <property type="entry name" value="Pept_M20D_amidohydro"/>
    <property type="match status" value="1"/>
</dbReference>
<evidence type="ECO:0000256" key="1">
    <source>
        <dbReference type="ARBA" id="ARBA00022801"/>
    </source>
</evidence>
<dbReference type="FunFam" id="3.30.70.360:FF:000001">
    <property type="entry name" value="N-acetyldiaminopimelate deacetylase"/>
    <property type="match status" value="1"/>
</dbReference>
<dbReference type="InterPro" id="IPR036264">
    <property type="entry name" value="Bact_exopeptidase_dim_dom"/>
</dbReference>
<feature type="binding site" evidence="2">
    <location>
        <position position="114"/>
    </location>
    <ligand>
        <name>Mn(2+)</name>
        <dbReference type="ChEBI" id="CHEBI:29035"/>
        <label>2</label>
    </ligand>
</feature>
<evidence type="ECO:0000313" key="5">
    <source>
        <dbReference type="Proteomes" id="UP001139516"/>
    </source>
</evidence>
<dbReference type="Gene3D" id="3.30.70.360">
    <property type="match status" value="1"/>
</dbReference>
<feature type="binding site" evidence="2">
    <location>
        <position position="375"/>
    </location>
    <ligand>
        <name>Mn(2+)</name>
        <dbReference type="ChEBI" id="CHEBI:29035"/>
        <label>2</label>
    </ligand>
</feature>
<dbReference type="PANTHER" id="PTHR11014:SF63">
    <property type="entry name" value="METALLOPEPTIDASE, PUTATIVE (AFU_ORTHOLOGUE AFUA_6G09600)-RELATED"/>
    <property type="match status" value="1"/>
</dbReference>
<reference evidence="4" key="1">
    <citation type="submission" date="2022-04" db="EMBL/GenBank/DDBJ databases">
        <title>Roseomonas acroporae sp. nov., isolated from coral Acropora digitifera.</title>
        <authorList>
            <person name="Sun H."/>
        </authorList>
    </citation>
    <scope>NUCLEOTIDE SEQUENCE</scope>
    <source>
        <strain evidence="4">NAR14</strain>
    </source>
</reference>
<evidence type="ECO:0000259" key="3">
    <source>
        <dbReference type="Pfam" id="PF07687"/>
    </source>
</evidence>
<dbReference type="PANTHER" id="PTHR11014">
    <property type="entry name" value="PEPTIDASE M20 FAMILY MEMBER"/>
    <property type="match status" value="1"/>
</dbReference>
<gene>
    <name evidence="4" type="ORF">M0638_13600</name>
</gene>
<feature type="binding site" evidence="2">
    <location>
        <position position="116"/>
    </location>
    <ligand>
        <name>Mn(2+)</name>
        <dbReference type="ChEBI" id="CHEBI:29035"/>
        <label>2</label>
    </ligand>
</feature>
<dbReference type="InterPro" id="IPR017439">
    <property type="entry name" value="Amidohydrolase"/>
</dbReference>
<dbReference type="AlphaFoldDB" id="A0A9X1Y755"/>
<dbReference type="NCBIfam" id="TIGR01891">
    <property type="entry name" value="amidohydrolases"/>
    <property type="match status" value="1"/>
</dbReference>
<feature type="domain" description="Peptidase M20 dimerisation" evidence="3">
    <location>
        <begin position="201"/>
        <end position="276"/>
    </location>
</feature>
<comment type="caution">
    <text evidence="4">The sequence shown here is derived from an EMBL/GenBank/DDBJ whole genome shotgun (WGS) entry which is preliminary data.</text>
</comment>
<dbReference type="Gene3D" id="3.40.630.10">
    <property type="entry name" value="Zn peptidases"/>
    <property type="match status" value="1"/>
</dbReference>
<sequence length="402" mass="42125">MPDDLRASLRATEPELIALRHDIHAHPETGFEEHRTSALVASKLAEWGIAVHRGLGRTGVVGTLTGRRAPDGNGSGGNRAGRAIGLRADMDALNITEATGLPHASRNAGKMHACGHDGHTAMLLGAARQLAADPDFAGTVHFVFQPAEEGLGGGREMLEDGLFEQFPCEAVYGLHNMPGIPAGRFAMRPGPFMAASDRWVARFHGTGGHGAEPHRGTDPTLPMAQFVLGLQGIVGRNVSALESAVLSVGHVGGGDLRSTNVIPADVRVAGTARSYTEPVRSLLEHRLRALALGVSMAAGCTAEVEYERRYPPLVNDPAATAAAAAAATETVGAGAVDAASVPIMASEDFAFMLQRRPGAMVFLGNGAGPESHGLHTPRYDFNDAILTTGVAYWVNLVRQELG</sequence>
<organism evidence="4 5">
    <name type="scientific">Roseomonas acroporae</name>
    <dbReference type="NCBI Taxonomy" id="2937791"/>
    <lineage>
        <taxon>Bacteria</taxon>
        <taxon>Pseudomonadati</taxon>
        <taxon>Pseudomonadota</taxon>
        <taxon>Alphaproteobacteria</taxon>
        <taxon>Acetobacterales</taxon>
        <taxon>Roseomonadaceae</taxon>
        <taxon>Roseomonas</taxon>
    </lineage>
</organism>
<dbReference type="InterPro" id="IPR011650">
    <property type="entry name" value="Peptidase_M20_dimer"/>
</dbReference>
<dbReference type="GO" id="GO:0046872">
    <property type="term" value="F:metal ion binding"/>
    <property type="evidence" value="ECO:0007669"/>
    <property type="project" value="UniProtKB-KW"/>
</dbReference>
<dbReference type="SUPFAM" id="SSF53187">
    <property type="entry name" value="Zn-dependent exopeptidases"/>
    <property type="match status" value="1"/>
</dbReference>
<dbReference type="EMBL" id="JALPRX010000057">
    <property type="protein sequence ID" value="MCK8785419.1"/>
    <property type="molecule type" value="Genomic_DNA"/>
</dbReference>
<keyword evidence="1" id="KW-0378">Hydrolase</keyword>
<accession>A0A9X1Y755</accession>
<evidence type="ECO:0000256" key="2">
    <source>
        <dbReference type="PIRSR" id="PIRSR005962-1"/>
    </source>
</evidence>
<keyword evidence="2" id="KW-0464">Manganese</keyword>
<feature type="binding site" evidence="2">
    <location>
        <position position="149"/>
    </location>
    <ligand>
        <name>Mn(2+)</name>
        <dbReference type="ChEBI" id="CHEBI:29035"/>
        <label>2</label>
    </ligand>
</feature>